<dbReference type="InterPro" id="IPR058547">
    <property type="entry name" value="Pelota_N"/>
</dbReference>
<dbReference type="STRING" id="402676.B6K6F1"/>
<dbReference type="GO" id="GO:0046872">
    <property type="term" value="F:metal ion binding"/>
    <property type="evidence" value="ECO:0007669"/>
    <property type="project" value="UniProtKB-KW"/>
</dbReference>
<dbReference type="GO" id="GO:0005737">
    <property type="term" value="C:cytoplasm"/>
    <property type="evidence" value="ECO:0000318"/>
    <property type="project" value="GO_Central"/>
</dbReference>
<dbReference type="InterPro" id="IPR004405">
    <property type="entry name" value="TF_pelota"/>
</dbReference>
<dbReference type="GO" id="GO:0030695">
    <property type="term" value="F:GTPase regulator activity"/>
    <property type="evidence" value="ECO:0007669"/>
    <property type="project" value="EnsemblFungi"/>
</dbReference>
<evidence type="ECO:0000256" key="6">
    <source>
        <dbReference type="ARBA" id="ARBA00022723"/>
    </source>
</evidence>
<dbReference type="GO" id="GO:0030968">
    <property type="term" value="P:endoplasmic reticulum unfolded protein response"/>
    <property type="evidence" value="ECO:0007669"/>
    <property type="project" value="EnsemblFungi"/>
</dbReference>
<keyword evidence="7" id="KW-0498">Mitosis</keyword>
<protein>
    <recommendedName>
        <fullName evidence="10">Protein DOM34 homolog</fullName>
    </recommendedName>
</protein>
<dbReference type="InterPro" id="IPR038069">
    <property type="entry name" value="Pelota/DOM34_N"/>
</dbReference>
<evidence type="ECO:0000256" key="1">
    <source>
        <dbReference type="ARBA" id="ARBA00001968"/>
    </source>
</evidence>
<dbReference type="Pfam" id="PF26356">
    <property type="entry name" value="Pelota_N"/>
    <property type="match status" value="1"/>
</dbReference>
<dbReference type="FunFam" id="3.30.1330.30:FF:000008">
    <property type="entry name" value="Protein pelota homolog"/>
    <property type="match status" value="1"/>
</dbReference>
<feature type="domain" description="eRF1/Pelota-like N-terminal" evidence="11">
    <location>
        <begin position="1"/>
        <end position="130"/>
    </location>
</feature>
<dbReference type="GO" id="GO:0006412">
    <property type="term" value="P:translation"/>
    <property type="evidence" value="ECO:0007669"/>
    <property type="project" value="UniProtKB-ARBA"/>
</dbReference>
<evidence type="ECO:0000256" key="10">
    <source>
        <dbReference type="RuleBase" id="RU362019"/>
    </source>
</evidence>
<evidence type="ECO:0000256" key="4">
    <source>
        <dbReference type="ARBA" id="ARBA00022490"/>
    </source>
</evidence>
<dbReference type="InterPro" id="IPR005141">
    <property type="entry name" value="eRF1_2"/>
</dbReference>
<dbReference type="VEuPathDB" id="FungiDB:SJAG_04283"/>
<dbReference type="OMA" id="DDLWHLK"/>
<dbReference type="Proteomes" id="UP000001744">
    <property type="component" value="Unassembled WGS sequence"/>
</dbReference>
<dbReference type="SUPFAM" id="SSF53137">
    <property type="entry name" value="Translational machinery components"/>
    <property type="match status" value="1"/>
</dbReference>
<dbReference type="eggNOG" id="KOG2869">
    <property type="taxonomic scope" value="Eukaryota"/>
</dbReference>
<evidence type="ECO:0000259" key="11">
    <source>
        <dbReference type="SMART" id="SM01194"/>
    </source>
</evidence>
<dbReference type="GO" id="GO:0071025">
    <property type="term" value="P:RNA surveillance"/>
    <property type="evidence" value="ECO:0007669"/>
    <property type="project" value="InterPro"/>
</dbReference>
<comment type="similarity">
    <text evidence="3 10">Belongs to the eukaryotic release factor 1 family. Pelota subfamily.</text>
</comment>
<dbReference type="InterPro" id="IPR029064">
    <property type="entry name" value="Ribosomal_eL30-like_sf"/>
</dbReference>
<keyword evidence="9" id="KW-0131">Cell cycle</keyword>
<dbReference type="FunFam" id="3.30.420.60:FF:000004">
    <property type="entry name" value="Protein DOM34 homolog"/>
    <property type="match status" value="1"/>
</dbReference>
<name>B6K6F1_SCHJY</name>
<dbReference type="PANTHER" id="PTHR10853">
    <property type="entry name" value="PELOTA"/>
    <property type="match status" value="1"/>
</dbReference>
<dbReference type="PANTHER" id="PTHR10853:SF0">
    <property type="entry name" value="PROTEIN PELOTA HOMOLOG"/>
    <property type="match status" value="1"/>
</dbReference>
<dbReference type="SMART" id="SM01194">
    <property type="entry name" value="eRF1_1"/>
    <property type="match status" value="1"/>
</dbReference>
<comment type="function">
    <text evidence="10">Component of the Dom34-Hbs1 complex, a complex that recognizes stalled ribosomes and triggers the No-Go Decay (NGD) pathway (PubMed:20890290). In the Dom34-Hbs1 complex, dom34 recognizes ribosomes stalled at the 3' end of an mRNA and engages stalled ribosomes by destabilizing mRNA in the mRNA channel. Following ribosome-binding, the Dom34-Hbs1 complex promotes the disassembly of stalled ribosomes, followed by degradation of damaged mRNAs as part of the NGD pathway.</text>
</comment>
<keyword evidence="14" id="KW-1185">Reference proteome</keyword>
<comment type="cofactor">
    <cofactor evidence="1 10">
        <name>a divalent metal cation</name>
        <dbReference type="ChEBI" id="CHEBI:60240"/>
    </cofactor>
</comment>
<dbReference type="GeneID" id="7052543"/>
<evidence type="ECO:0000256" key="8">
    <source>
        <dbReference type="ARBA" id="ARBA00023254"/>
    </source>
</evidence>
<dbReference type="GO" id="GO:0051321">
    <property type="term" value="P:meiotic cell cycle"/>
    <property type="evidence" value="ECO:0007669"/>
    <property type="project" value="UniProtKB-KW"/>
</dbReference>
<dbReference type="Pfam" id="PF03464">
    <property type="entry name" value="eRF1_2"/>
    <property type="match status" value="1"/>
</dbReference>
<evidence type="ECO:0000313" key="12">
    <source>
        <dbReference type="EMBL" id="EEB09105.1"/>
    </source>
</evidence>
<dbReference type="GO" id="GO:1990533">
    <property type="term" value="C:Dom34-Hbs1 complex"/>
    <property type="evidence" value="ECO:0007669"/>
    <property type="project" value="EnsemblFungi"/>
</dbReference>
<gene>
    <name evidence="13" type="primary">dom34</name>
    <name evidence="12" type="ORF">SJAG_04283</name>
</gene>
<dbReference type="InterPro" id="IPR042226">
    <property type="entry name" value="eFR1_2_sf"/>
</dbReference>
<evidence type="ECO:0000313" key="14">
    <source>
        <dbReference type="Proteomes" id="UP000001744"/>
    </source>
</evidence>
<evidence type="ECO:0000256" key="3">
    <source>
        <dbReference type="ARBA" id="ARBA00009504"/>
    </source>
</evidence>
<dbReference type="Gene3D" id="3.30.420.60">
    <property type="entry name" value="eRF1 domain 2"/>
    <property type="match status" value="1"/>
</dbReference>
<dbReference type="Gene3D" id="3.30.1330.30">
    <property type="match status" value="1"/>
</dbReference>
<reference evidence="12 14" key="1">
    <citation type="journal article" date="2011" name="Science">
        <title>Comparative functional genomics of the fission yeasts.</title>
        <authorList>
            <person name="Rhind N."/>
            <person name="Chen Z."/>
            <person name="Yassour M."/>
            <person name="Thompson D.A."/>
            <person name="Haas B.J."/>
            <person name="Habib N."/>
            <person name="Wapinski I."/>
            <person name="Roy S."/>
            <person name="Lin M.F."/>
            <person name="Heiman D.I."/>
            <person name="Young S.K."/>
            <person name="Furuya K."/>
            <person name="Guo Y."/>
            <person name="Pidoux A."/>
            <person name="Chen H.M."/>
            <person name="Robbertse B."/>
            <person name="Goldberg J.M."/>
            <person name="Aoki K."/>
            <person name="Bayne E.H."/>
            <person name="Berlin A.M."/>
            <person name="Desjardins C.A."/>
            <person name="Dobbs E."/>
            <person name="Dukaj L."/>
            <person name="Fan L."/>
            <person name="FitzGerald M.G."/>
            <person name="French C."/>
            <person name="Gujja S."/>
            <person name="Hansen K."/>
            <person name="Keifenheim D."/>
            <person name="Levin J.Z."/>
            <person name="Mosher R.A."/>
            <person name="Mueller C.A."/>
            <person name="Pfiffner J."/>
            <person name="Priest M."/>
            <person name="Russ C."/>
            <person name="Smialowska A."/>
            <person name="Swoboda P."/>
            <person name="Sykes S.M."/>
            <person name="Vaughn M."/>
            <person name="Vengrova S."/>
            <person name="Yoder R."/>
            <person name="Zeng Q."/>
            <person name="Allshire R."/>
            <person name="Baulcombe D."/>
            <person name="Birren B.W."/>
            <person name="Brown W."/>
            <person name="Ekwall K."/>
            <person name="Kellis M."/>
            <person name="Leatherwood J."/>
            <person name="Levin H."/>
            <person name="Margalit H."/>
            <person name="Martienssen R."/>
            <person name="Nieduszynski C.A."/>
            <person name="Spatafora J.W."/>
            <person name="Friedman N."/>
            <person name="Dalgaard J.Z."/>
            <person name="Baumann P."/>
            <person name="Niki H."/>
            <person name="Regev A."/>
            <person name="Nusbaum C."/>
        </authorList>
    </citation>
    <scope>NUCLEOTIDE SEQUENCE [LARGE SCALE GENOMIC DNA]</scope>
    <source>
        <strain evidence="14">yFS275 / FY16936</strain>
    </source>
</reference>
<dbReference type="Pfam" id="PF03465">
    <property type="entry name" value="eRF1_3"/>
    <property type="match status" value="1"/>
</dbReference>
<keyword evidence="6 10" id="KW-0479">Metal-binding</keyword>
<dbReference type="RefSeq" id="XP_002175398.1">
    <property type="nucleotide sequence ID" value="XM_002175362.2"/>
</dbReference>
<dbReference type="InterPro" id="IPR005142">
    <property type="entry name" value="eRF1_3"/>
</dbReference>
<dbReference type="OrthoDB" id="10249111at2759"/>
<evidence type="ECO:0000256" key="9">
    <source>
        <dbReference type="ARBA" id="ARBA00023306"/>
    </source>
</evidence>
<sequence>MKLINKSLERDGSGSVVLLPEEPEDMWHLYNIFQVGDELKASTVRRVIRIGATGSRTDSRVQMSLRIAIESMDFDTHASELHVKGKTTEQHPDVKAGSYHTLDLELHRKVTVFKKEWDSFALERVEEACDPAAKAQIGAIVLEEGLANICLITESMTILRQRVEHNIPRKRRNDSSAYQKGIDKFYGLVYQAMVQDFDFDALKVIVLASPGFVAKGLYDYIFSMAVKLENKKLVKSKGKFLIVHTSTGHIHTLNEVLKDPSVQSQLSDTKFVEESRVLEKFYKTMDDDELRTVYGPKQVERAFELSAISQLLISDTLFRSLDIATRKHWVKMVENVKQAGGTVYKFSSLHESGKQLDQLSGIAAILSYPVEIEVDEDSDPFDSDSL</sequence>
<evidence type="ECO:0000256" key="7">
    <source>
        <dbReference type="ARBA" id="ARBA00022776"/>
    </source>
</evidence>
<dbReference type="GO" id="GO:0032790">
    <property type="term" value="P:ribosome disassembly"/>
    <property type="evidence" value="ECO:0000318"/>
    <property type="project" value="GO_Central"/>
</dbReference>
<keyword evidence="8" id="KW-0469">Meiosis</keyword>
<organism evidence="12 14">
    <name type="scientific">Schizosaccharomyces japonicus (strain yFS275 / FY16936)</name>
    <name type="common">Fission yeast</name>
    <dbReference type="NCBI Taxonomy" id="402676"/>
    <lineage>
        <taxon>Eukaryota</taxon>
        <taxon>Fungi</taxon>
        <taxon>Dikarya</taxon>
        <taxon>Ascomycota</taxon>
        <taxon>Taphrinomycotina</taxon>
        <taxon>Schizosaccharomycetes</taxon>
        <taxon>Schizosaccharomycetales</taxon>
        <taxon>Schizosaccharomycetaceae</taxon>
        <taxon>Schizosaccharomyces</taxon>
    </lineage>
</organism>
<dbReference type="EMBL" id="KE651167">
    <property type="protein sequence ID" value="EEB09105.1"/>
    <property type="molecule type" value="Genomic_DNA"/>
</dbReference>
<keyword evidence="5" id="KW-0132">Cell division</keyword>
<dbReference type="GO" id="GO:0070651">
    <property type="term" value="P:nonfunctional rRNA decay"/>
    <property type="evidence" value="ECO:0000318"/>
    <property type="project" value="GO_Central"/>
</dbReference>
<keyword evidence="4 10" id="KW-0963">Cytoplasm</keyword>
<evidence type="ECO:0000313" key="13">
    <source>
        <dbReference type="JaponicusDB" id="SJAG_04283"/>
    </source>
</evidence>
<dbReference type="FunFam" id="2.30.30.870:FF:000001">
    <property type="entry name" value="Protein pelota homolog"/>
    <property type="match status" value="1"/>
</dbReference>
<dbReference type="AlphaFoldDB" id="B6K6F1"/>
<dbReference type="GO" id="GO:0051301">
    <property type="term" value="P:cell division"/>
    <property type="evidence" value="ECO:0007669"/>
    <property type="project" value="UniProtKB-KW"/>
</dbReference>
<evidence type="ECO:0000256" key="2">
    <source>
        <dbReference type="ARBA" id="ARBA00004496"/>
    </source>
</evidence>
<accession>B6K6F1</accession>
<dbReference type="SUPFAM" id="SSF55315">
    <property type="entry name" value="L30e-like"/>
    <property type="match status" value="1"/>
</dbReference>
<evidence type="ECO:0000256" key="5">
    <source>
        <dbReference type="ARBA" id="ARBA00022618"/>
    </source>
</evidence>
<dbReference type="SUPFAM" id="SSF159065">
    <property type="entry name" value="Dom34/Pelota N-terminal domain-like"/>
    <property type="match status" value="1"/>
</dbReference>
<dbReference type="GO" id="GO:0070966">
    <property type="term" value="P:nuclear-transcribed mRNA catabolic process, no-go decay"/>
    <property type="evidence" value="ECO:0000318"/>
    <property type="project" value="GO_Central"/>
</dbReference>
<dbReference type="JaponicusDB" id="SJAG_04283">
    <property type="gene designation" value="dom34"/>
</dbReference>
<dbReference type="GO" id="GO:0070481">
    <property type="term" value="P:nuclear-transcribed mRNA catabolic process, non-stop decay"/>
    <property type="evidence" value="ECO:0007669"/>
    <property type="project" value="InterPro"/>
</dbReference>
<dbReference type="HOGENOM" id="CLU_023334_3_1_1"/>
<dbReference type="InterPro" id="IPR005140">
    <property type="entry name" value="eRF1_Pelota-like_N"/>
</dbReference>
<dbReference type="Gene3D" id="2.30.30.870">
    <property type="entry name" value="Pelota, domain A"/>
    <property type="match status" value="1"/>
</dbReference>
<dbReference type="NCBIfam" id="TIGR00111">
    <property type="entry name" value="pelota"/>
    <property type="match status" value="1"/>
</dbReference>
<comment type="subcellular location">
    <subcellularLocation>
        <location evidence="2 10">Cytoplasm</location>
    </subcellularLocation>
</comment>
<proteinExistence type="inferred from homology"/>